<accession>A0A8D0GK69</accession>
<dbReference type="InterPro" id="IPR052835">
    <property type="entry name" value="Nepro"/>
</dbReference>
<reference evidence="1" key="2">
    <citation type="submission" date="2025-09" db="UniProtKB">
        <authorList>
            <consortium name="Ensembl"/>
        </authorList>
    </citation>
    <scope>IDENTIFICATION</scope>
</reference>
<sequence length="275" mass="30901">MLRKKKINSQRPIDIGKPVLLKRANKGKQMEFDVKTLCRRLKSGTQEDTKHMLPHPKGKMRSASVYSQASRTQHAKCLVSRFQEACSFAELSEALRTTILWCKSNRLKSQTFFLGNKLLKSKRLQHVEAQGCSLQRKLGCVKSSICKYLLTGSQYTHQPKGYLRASACCQRQIKLSRRTKSVSKQTLKYIKPLKTKTSDFWGASMTGALSLLPNQCAELSPQVREPGNHDSSKCVDEQVQVEPSGLLLERNLGPTVKDARVDTDDIDDIFAAMGV</sequence>
<dbReference type="GO" id="GO:0005634">
    <property type="term" value="C:nucleus"/>
    <property type="evidence" value="ECO:0007669"/>
    <property type="project" value="TreeGrafter"/>
</dbReference>
<dbReference type="GO" id="GO:0045747">
    <property type="term" value="P:positive regulation of Notch signaling pathway"/>
    <property type="evidence" value="ECO:0007669"/>
    <property type="project" value="TreeGrafter"/>
</dbReference>
<name>A0A8D0GK69_SPHPU</name>
<organism evidence="1 2">
    <name type="scientific">Sphenodon punctatus</name>
    <name type="common">Tuatara</name>
    <name type="synonym">Hatteria punctata</name>
    <dbReference type="NCBI Taxonomy" id="8508"/>
    <lineage>
        <taxon>Eukaryota</taxon>
        <taxon>Metazoa</taxon>
        <taxon>Chordata</taxon>
        <taxon>Craniata</taxon>
        <taxon>Vertebrata</taxon>
        <taxon>Euteleostomi</taxon>
        <taxon>Lepidosauria</taxon>
        <taxon>Sphenodontia</taxon>
        <taxon>Sphenodontidae</taxon>
        <taxon>Sphenodon</taxon>
    </lineage>
</organism>
<dbReference type="Ensembl" id="ENSSPUT00000006965.1">
    <property type="protein sequence ID" value="ENSSPUP00000006546.1"/>
    <property type="gene ID" value="ENSSPUG00000005045.1"/>
</dbReference>
<dbReference type="AlphaFoldDB" id="A0A8D0GK69"/>
<evidence type="ECO:0008006" key="3">
    <source>
        <dbReference type="Google" id="ProtNLM"/>
    </source>
</evidence>
<proteinExistence type="predicted"/>
<evidence type="ECO:0000313" key="2">
    <source>
        <dbReference type="Proteomes" id="UP000694392"/>
    </source>
</evidence>
<dbReference type="GeneTree" id="ENSGT01130000280938"/>
<dbReference type="Proteomes" id="UP000694392">
    <property type="component" value="Unplaced"/>
</dbReference>
<reference evidence="1" key="1">
    <citation type="submission" date="2025-08" db="UniProtKB">
        <authorList>
            <consortium name="Ensembl"/>
        </authorList>
    </citation>
    <scope>IDENTIFICATION</scope>
</reference>
<dbReference type="PANTHER" id="PTHR34761:SF1">
    <property type="entry name" value="NUCLEOLUS AND NEURAL PROGENITOR PROTEIN"/>
    <property type="match status" value="1"/>
</dbReference>
<protein>
    <recommendedName>
        <fullName evidence="3">Nucleolus and neural progenitor protein</fullName>
    </recommendedName>
</protein>
<dbReference type="OMA" id="YCRASSW"/>
<evidence type="ECO:0000313" key="1">
    <source>
        <dbReference type="Ensembl" id="ENSSPUP00000006546.1"/>
    </source>
</evidence>
<dbReference type="PANTHER" id="PTHR34761">
    <property type="entry name" value="NUCLEOLUS AND NEURAL PROGENITOR PROTEIN"/>
    <property type="match status" value="1"/>
</dbReference>
<keyword evidence="2" id="KW-1185">Reference proteome</keyword>